<dbReference type="PANTHER" id="PTHR30258">
    <property type="entry name" value="TYPE II SECRETION SYSTEM PROTEIN GSPE-RELATED"/>
    <property type="match status" value="1"/>
</dbReference>
<accession>A0A5Q4VFZ8</accession>
<comment type="similarity">
    <text evidence="1">Belongs to the GSP E family.</text>
</comment>
<dbReference type="PANTHER" id="PTHR30258:SF2">
    <property type="entry name" value="COMG OPERON PROTEIN 1"/>
    <property type="match status" value="1"/>
</dbReference>
<dbReference type="Pfam" id="PF00437">
    <property type="entry name" value="T2SSE"/>
    <property type="match status" value="1"/>
</dbReference>
<evidence type="ECO:0000256" key="1">
    <source>
        <dbReference type="ARBA" id="ARBA00006611"/>
    </source>
</evidence>
<evidence type="ECO:0000256" key="2">
    <source>
        <dbReference type="ARBA" id="ARBA00022741"/>
    </source>
</evidence>
<dbReference type="InterPro" id="IPR001482">
    <property type="entry name" value="T2SS/T4SS_dom"/>
</dbReference>
<organism evidence="5 6">
    <name type="scientific">Desulfobotulus mexicanus</name>
    <dbReference type="NCBI Taxonomy" id="2586642"/>
    <lineage>
        <taxon>Bacteria</taxon>
        <taxon>Pseudomonadati</taxon>
        <taxon>Thermodesulfobacteriota</taxon>
        <taxon>Desulfobacteria</taxon>
        <taxon>Desulfobacterales</taxon>
        <taxon>Desulfobacteraceae</taxon>
        <taxon>Desulfobotulus</taxon>
    </lineage>
</organism>
<dbReference type="GO" id="GO:0005886">
    <property type="term" value="C:plasma membrane"/>
    <property type="evidence" value="ECO:0007669"/>
    <property type="project" value="TreeGrafter"/>
</dbReference>
<sequence length="568" mass="62665">MTQKTRFLDSLTAEGILSSDAAEEYSKAHAQASLDLLEALMQKNVAKRDVLAKLWGDSMRVSYVNLSKTLFQSTAVEKLPEAFARKHLILPLYEGHGVVTVATASPLNIHILDEATRLAGCQLSPVFALPDEIVSAIDVQYQSDAALNTQLAALSESPLFKNRERLSLEQVEAFSKDQAIVAFSRNLLLLALKERASDIHLDPQEQELCIRFRIDGVLQDRLKLDKTLAAPLSSRLKIMGGLDITEKRRPQDGRISLPLSKRSVDFRMSSVPAIYGEKIVLRALGQLQDAEVPDLESLNFSKANYLGLKKTADAPNGIFFVTGPTGSGKSTTLFSVLKYLNRPGINIMTIEDPVEYRLPGLNQVQVNHAIDFSFASALRAFLRQDPDVILVGEVRDLETAKIASQAALTGHLVLATLHTNTALQAVTRLMEIGVEPYLVAPSIVGVMAQRLVRKICTHCKEAYSLEREVLARYFHWDDTLDISEVFFYRGKGCTECNDTGYGGRLAIHEVFVMTEAVRALIAKGASTLEIDEVARQAGFQPMRHDGMKKVLAGLTSLDELERVTMGDV</sequence>
<keyword evidence="2" id="KW-0547">Nucleotide-binding</keyword>
<dbReference type="GO" id="GO:0016887">
    <property type="term" value="F:ATP hydrolysis activity"/>
    <property type="evidence" value="ECO:0007669"/>
    <property type="project" value="TreeGrafter"/>
</dbReference>
<dbReference type="Gene3D" id="3.40.50.300">
    <property type="entry name" value="P-loop containing nucleotide triphosphate hydrolases"/>
    <property type="match status" value="1"/>
</dbReference>
<feature type="domain" description="Bacterial type II secretion system protein E" evidence="4">
    <location>
        <begin position="382"/>
        <end position="396"/>
    </location>
</feature>
<evidence type="ECO:0000256" key="3">
    <source>
        <dbReference type="ARBA" id="ARBA00022840"/>
    </source>
</evidence>
<dbReference type="EMBL" id="VDMB01000005">
    <property type="protein sequence ID" value="TYT75192.1"/>
    <property type="molecule type" value="Genomic_DNA"/>
</dbReference>
<evidence type="ECO:0000313" key="6">
    <source>
        <dbReference type="Proteomes" id="UP000321899"/>
    </source>
</evidence>
<dbReference type="Gene3D" id="3.30.300.160">
    <property type="entry name" value="Type II secretion system, protein E, N-terminal domain"/>
    <property type="match status" value="1"/>
</dbReference>
<proteinExistence type="inferred from homology"/>
<keyword evidence="6" id="KW-1185">Reference proteome</keyword>
<dbReference type="Gene3D" id="3.30.450.90">
    <property type="match status" value="1"/>
</dbReference>
<dbReference type="InterPro" id="IPR037257">
    <property type="entry name" value="T2SS_E_N_sf"/>
</dbReference>
<dbReference type="CDD" id="cd01129">
    <property type="entry name" value="PulE-GspE-like"/>
    <property type="match status" value="1"/>
</dbReference>
<dbReference type="InterPro" id="IPR003593">
    <property type="entry name" value="AAA+_ATPase"/>
</dbReference>
<keyword evidence="3" id="KW-0067">ATP-binding</keyword>
<dbReference type="SUPFAM" id="SSF160246">
    <property type="entry name" value="EspE N-terminal domain-like"/>
    <property type="match status" value="1"/>
</dbReference>
<dbReference type="Pfam" id="PF05157">
    <property type="entry name" value="MshEN"/>
    <property type="match status" value="1"/>
</dbReference>
<dbReference type="SUPFAM" id="SSF52540">
    <property type="entry name" value="P-loop containing nucleoside triphosphate hydrolases"/>
    <property type="match status" value="1"/>
</dbReference>
<gene>
    <name evidence="5" type="ORF">FIM25_05635</name>
</gene>
<evidence type="ECO:0000313" key="5">
    <source>
        <dbReference type="EMBL" id="TYT75192.1"/>
    </source>
</evidence>
<dbReference type="Proteomes" id="UP000321899">
    <property type="component" value="Unassembled WGS sequence"/>
</dbReference>
<evidence type="ECO:0000259" key="4">
    <source>
        <dbReference type="PROSITE" id="PS00662"/>
    </source>
</evidence>
<dbReference type="SMART" id="SM00382">
    <property type="entry name" value="AAA"/>
    <property type="match status" value="1"/>
</dbReference>
<dbReference type="OrthoDB" id="9805147at2"/>
<dbReference type="AlphaFoldDB" id="A0A5Q4VFZ8"/>
<protein>
    <submittedName>
        <fullName evidence="5">Type II/IV secretion system protein</fullName>
    </submittedName>
</protein>
<reference evidence="5 6" key="1">
    <citation type="submission" date="2019-06" db="EMBL/GenBank/DDBJ databases">
        <title>Desulfobotulus mexicanus sp. nov., a novel sulfate-reducing bacterium isolated from the sediment of an alkaline crater lake in Mexico.</title>
        <authorList>
            <person name="Hirschler-Rea A."/>
        </authorList>
    </citation>
    <scope>NUCLEOTIDE SEQUENCE [LARGE SCALE GENOMIC DNA]</scope>
    <source>
        <strain evidence="5 6">PAR22N</strain>
    </source>
</reference>
<dbReference type="GO" id="GO:0005524">
    <property type="term" value="F:ATP binding"/>
    <property type="evidence" value="ECO:0007669"/>
    <property type="project" value="UniProtKB-KW"/>
</dbReference>
<dbReference type="InterPro" id="IPR027417">
    <property type="entry name" value="P-loop_NTPase"/>
</dbReference>
<dbReference type="FunFam" id="3.40.50.300:FF:000398">
    <property type="entry name" value="Type IV pilus assembly ATPase PilB"/>
    <property type="match status" value="1"/>
</dbReference>
<dbReference type="InterPro" id="IPR007831">
    <property type="entry name" value="T2SS_GspE_N"/>
</dbReference>
<dbReference type="RefSeq" id="WP_139447182.1">
    <property type="nucleotide sequence ID" value="NZ_VDMB01000005.1"/>
</dbReference>
<dbReference type="PROSITE" id="PS00662">
    <property type="entry name" value="T2SP_E"/>
    <property type="match status" value="1"/>
</dbReference>
<comment type="caution">
    <text evidence="5">The sequence shown here is derived from an EMBL/GenBank/DDBJ whole genome shotgun (WGS) entry which is preliminary data.</text>
</comment>
<name>A0A5Q4VFZ8_9BACT</name>